<gene>
    <name evidence="2" type="ORF">Q4Q35_02905</name>
</gene>
<dbReference type="RefSeq" id="WP_303276423.1">
    <property type="nucleotide sequence ID" value="NZ_JAUOEK010000050.1"/>
</dbReference>
<sequence>MKRNLLIILTCFFVLTNCSLNDDNNSDDTVVFTTWHLTNVTGGLAGVDDTFDLKTIIWIFDGNNSVITVVNNNTDDTKVDGLDSGTYDFSIITEGDDEFLVVENNEMGLLTTTTTQSYLEIDENSTSEGDVADGFIYTFKKVLEVQE</sequence>
<evidence type="ECO:0008006" key="4">
    <source>
        <dbReference type="Google" id="ProtNLM"/>
    </source>
</evidence>
<organism evidence="2 3">
    <name type="scientific">Flavivirga aquimarina</name>
    <dbReference type="NCBI Taxonomy" id="2027862"/>
    <lineage>
        <taxon>Bacteria</taxon>
        <taxon>Pseudomonadati</taxon>
        <taxon>Bacteroidota</taxon>
        <taxon>Flavobacteriia</taxon>
        <taxon>Flavobacteriales</taxon>
        <taxon>Flavobacteriaceae</taxon>
        <taxon>Flavivirga</taxon>
    </lineage>
</organism>
<reference evidence="2" key="1">
    <citation type="submission" date="2023-07" db="EMBL/GenBank/DDBJ databases">
        <title>Two novel species in the genus Flavivirga.</title>
        <authorList>
            <person name="Kwon K."/>
        </authorList>
    </citation>
    <scope>NUCLEOTIDE SEQUENCE</scope>
    <source>
        <strain evidence="2">KCTC 52353</strain>
    </source>
</reference>
<evidence type="ECO:0000313" key="2">
    <source>
        <dbReference type="EMBL" id="MDO5968744.1"/>
    </source>
</evidence>
<accession>A0ABT8W6K2</accession>
<dbReference type="EMBL" id="JAUOEK010000050">
    <property type="protein sequence ID" value="MDO5968744.1"/>
    <property type="molecule type" value="Genomic_DNA"/>
</dbReference>
<name>A0ABT8W6K2_9FLAO</name>
<keyword evidence="3" id="KW-1185">Reference proteome</keyword>
<comment type="caution">
    <text evidence="2">The sequence shown here is derived from an EMBL/GenBank/DDBJ whole genome shotgun (WGS) entry which is preliminary data.</text>
</comment>
<proteinExistence type="predicted"/>
<protein>
    <recommendedName>
        <fullName evidence="4">Lipocalin-like domain-containing protein</fullName>
    </recommendedName>
</protein>
<evidence type="ECO:0000313" key="3">
    <source>
        <dbReference type="Proteomes" id="UP001176883"/>
    </source>
</evidence>
<feature type="chain" id="PRO_5047296254" description="Lipocalin-like domain-containing protein" evidence="1">
    <location>
        <begin position="22"/>
        <end position="147"/>
    </location>
</feature>
<feature type="signal peptide" evidence="1">
    <location>
        <begin position="1"/>
        <end position="21"/>
    </location>
</feature>
<dbReference type="Proteomes" id="UP001176883">
    <property type="component" value="Unassembled WGS sequence"/>
</dbReference>
<evidence type="ECO:0000256" key="1">
    <source>
        <dbReference type="SAM" id="SignalP"/>
    </source>
</evidence>
<keyword evidence="1" id="KW-0732">Signal</keyword>